<comment type="caution">
    <text evidence="1">The sequence shown here is derived from an EMBL/GenBank/DDBJ whole genome shotgun (WGS) entry which is preliminary data.</text>
</comment>
<name>A0ABV1A9A2_9TELE</name>
<evidence type="ECO:0000313" key="1">
    <source>
        <dbReference type="EMBL" id="MEQ2314221.1"/>
    </source>
</evidence>
<gene>
    <name evidence="1" type="ORF">AMECASPLE_009894</name>
</gene>
<sequence length="113" mass="12848">MNKMVRPFIKLEAAPLSLLTMKPVLHHHGLRGCPSRKMLLDVKLRLPSWTIQMPSRERSDQTKTEIFGQKAKKNICRSQDETFKRKSPLLTIKHGGESIMLRVCLVVSGNGIN</sequence>
<evidence type="ECO:0000313" key="2">
    <source>
        <dbReference type="Proteomes" id="UP001469553"/>
    </source>
</evidence>
<dbReference type="Proteomes" id="UP001469553">
    <property type="component" value="Unassembled WGS sequence"/>
</dbReference>
<accession>A0ABV1A9A2</accession>
<dbReference type="EMBL" id="JAHRIP010085202">
    <property type="protein sequence ID" value="MEQ2314221.1"/>
    <property type="molecule type" value="Genomic_DNA"/>
</dbReference>
<organism evidence="1 2">
    <name type="scientific">Ameca splendens</name>
    <dbReference type="NCBI Taxonomy" id="208324"/>
    <lineage>
        <taxon>Eukaryota</taxon>
        <taxon>Metazoa</taxon>
        <taxon>Chordata</taxon>
        <taxon>Craniata</taxon>
        <taxon>Vertebrata</taxon>
        <taxon>Euteleostomi</taxon>
        <taxon>Actinopterygii</taxon>
        <taxon>Neopterygii</taxon>
        <taxon>Teleostei</taxon>
        <taxon>Neoteleostei</taxon>
        <taxon>Acanthomorphata</taxon>
        <taxon>Ovalentaria</taxon>
        <taxon>Atherinomorphae</taxon>
        <taxon>Cyprinodontiformes</taxon>
        <taxon>Goodeidae</taxon>
        <taxon>Ameca</taxon>
    </lineage>
</organism>
<reference evidence="1 2" key="1">
    <citation type="submission" date="2021-06" db="EMBL/GenBank/DDBJ databases">
        <authorList>
            <person name="Palmer J.M."/>
        </authorList>
    </citation>
    <scope>NUCLEOTIDE SEQUENCE [LARGE SCALE GENOMIC DNA]</scope>
    <source>
        <strain evidence="1 2">AS_MEX2019</strain>
        <tissue evidence="1">Muscle</tissue>
    </source>
</reference>
<proteinExistence type="predicted"/>
<keyword evidence="2" id="KW-1185">Reference proteome</keyword>
<protein>
    <submittedName>
        <fullName evidence="1">Uncharacterized protein</fullName>
    </submittedName>
</protein>